<dbReference type="EMBL" id="JQZV01000006">
    <property type="protein sequence ID" value="KGN92988.1"/>
    <property type="molecule type" value="Genomic_DNA"/>
</dbReference>
<keyword evidence="9 10" id="KW-0472">Membrane</keyword>
<evidence type="ECO:0000256" key="2">
    <source>
        <dbReference type="ARBA" id="ARBA00008445"/>
    </source>
</evidence>
<dbReference type="Pfam" id="PF03840">
    <property type="entry name" value="SecG"/>
    <property type="match status" value="1"/>
</dbReference>
<name>A0ABR4XM04_9PORP</name>
<evidence type="ECO:0000256" key="1">
    <source>
        <dbReference type="ARBA" id="ARBA00004651"/>
    </source>
</evidence>
<evidence type="ECO:0000256" key="6">
    <source>
        <dbReference type="ARBA" id="ARBA00022927"/>
    </source>
</evidence>
<feature type="region of interest" description="Disordered" evidence="11">
    <location>
        <begin position="95"/>
        <end position="125"/>
    </location>
</feature>
<reference evidence="12 13" key="1">
    <citation type="submission" date="2014-08" db="EMBL/GenBank/DDBJ databases">
        <title>Porphyromonas canoris strain:OH2762 Genome sequencing.</title>
        <authorList>
            <person name="Wallis C."/>
            <person name="Deusch O."/>
            <person name="O'Flynn C."/>
            <person name="Davis I."/>
            <person name="Jospin G."/>
            <person name="Darling A.E."/>
            <person name="Coil D.A."/>
            <person name="Alexiev A."/>
            <person name="Horsfall A."/>
            <person name="Kirkwood N."/>
            <person name="Harris S."/>
            <person name="Eisen J.A."/>
        </authorList>
    </citation>
    <scope>NUCLEOTIDE SEQUENCE [LARGE SCALE GENOMIC DNA]</scope>
    <source>
        <strain evidence="13">COT-108 OH2762</strain>
    </source>
</reference>
<keyword evidence="7 10" id="KW-1133">Transmembrane helix</keyword>
<evidence type="ECO:0000256" key="3">
    <source>
        <dbReference type="ARBA" id="ARBA00022448"/>
    </source>
</evidence>
<protein>
    <recommendedName>
        <fullName evidence="10">Protein-export membrane protein SecG</fullName>
    </recommendedName>
</protein>
<comment type="subcellular location">
    <subcellularLocation>
        <location evidence="1 10">Cell membrane</location>
        <topology evidence="1 10">Multi-pass membrane protein</topology>
    </subcellularLocation>
</comment>
<evidence type="ECO:0000313" key="13">
    <source>
        <dbReference type="Proteomes" id="UP000030101"/>
    </source>
</evidence>
<keyword evidence="13" id="KW-1185">Reference proteome</keyword>
<evidence type="ECO:0000313" key="12">
    <source>
        <dbReference type="EMBL" id="KGN92988.1"/>
    </source>
</evidence>
<evidence type="ECO:0000256" key="4">
    <source>
        <dbReference type="ARBA" id="ARBA00022475"/>
    </source>
</evidence>
<keyword evidence="6 10" id="KW-0653">Protein transport</keyword>
<dbReference type="PANTHER" id="PTHR34182:SF1">
    <property type="entry name" value="PROTEIN-EXPORT MEMBRANE PROTEIN SECG"/>
    <property type="match status" value="1"/>
</dbReference>
<dbReference type="Proteomes" id="UP000030101">
    <property type="component" value="Unassembled WGS sequence"/>
</dbReference>
<accession>A0ABR4XM04</accession>
<proteinExistence type="inferred from homology"/>
<feature type="transmembrane region" description="Helical" evidence="10">
    <location>
        <begin position="55"/>
        <end position="72"/>
    </location>
</feature>
<comment type="caution">
    <text evidence="12">The sequence shown here is derived from an EMBL/GenBank/DDBJ whole genome shotgun (WGS) entry which is preliminary data.</text>
</comment>
<comment type="function">
    <text evidence="10">Involved in protein export. Participates in an early event of protein translocation.</text>
</comment>
<evidence type="ECO:0000256" key="8">
    <source>
        <dbReference type="ARBA" id="ARBA00023010"/>
    </source>
</evidence>
<dbReference type="InterPro" id="IPR004692">
    <property type="entry name" value="SecG"/>
</dbReference>
<feature type="compositionally biased region" description="Low complexity" evidence="11">
    <location>
        <begin position="96"/>
        <end position="119"/>
    </location>
</feature>
<organism evidence="12 13">
    <name type="scientific">Porphyromonas canoris</name>
    <dbReference type="NCBI Taxonomy" id="36875"/>
    <lineage>
        <taxon>Bacteria</taxon>
        <taxon>Pseudomonadati</taxon>
        <taxon>Bacteroidota</taxon>
        <taxon>Bacteroidia</taxon>
        <taxon>Bacteroidales</taxon>
        <taxon>Porphyromonadaceae</taxon>
        <taxon>Porphyromonas</taxon>
    </lineage>
</organism>
<dbReference type="RefSeq" id="WP_036789703.1">
    <property type="nucleotide sequence ID" value="NZ_JQZV01000006.1"/>
</dbReference>
<sequence>MYTFLSILIIVLALLLIAIVTIQESKGGGLAAGFASNNQIMGVRKTTDFLEKATWTLAGLLVFFSIIAARYAPTTQSTREVSDIEEMVEKAPMPIPAEATPFSATPEETATPATETTTPGDTAVQ</sequence>
<evidence type="ECO:0000256" key="11">
    <source>
        <dbReference type="SAM" id="MobiDB-lite"/>
    </source>
</evidence>
<comment type="similarity">
    <text evidence="2 10">Belongs to the SecG family.</text>
</comment>
<gene>
    <name evidence="12" type="ORF">HQ43_03720</name>
</gene>
<keyword evidence="5 10" id="KW-0812">Transmembrane</keyword>
<keyword evidence="4 10" id="KW-1003">Cell membrane</keyword>
<evidence type="ECO:0000256" key="7">
    <source>
        <dbReference type="ARBA" id="ARBA00022989"/>
    </source>
</evidence>
<evidence type="ECO:0000256" key="9">
    <source>
        <dbReference type="ARBA" id="ARBA00023136"/>
    </source>
</evidence>
<comment type="caution">
    <text evidence="10">Lacks conserved residue(s) required for the propagation of feature annotation.</text>
</comment>
<evidence type="ECO:0000256" key="5">
    <source>
        <dbReference type="ARBA" id="ARBA00022692"/>
    </source>
</evidence>
<dbReference type="NCBIfam" id="TIGR00810">
    <property type="entry name" value="secG"/>
    <property type="match status" value="1"/>
</dbReference>
<keyword evidence="3 10" id="KW-0813">Transport</keyword>
<dbReference type="PANTHER" id="PTHR34182">
    <property type="entry name" value="PROTEIN-EXPORT MEMBRANE PROTEIN SECG"/>
    <property type="match status" value="1"/>
</dbReference>
<evidence type="ECO:0000256" key="10">
    <source>
        <dbReference type="RuleBase" id="RU365087"/>
    </source>
</evidence>
<keyword evidence="8 10" id="KW-0811">Translocation</keyword>